<dbReference type="OrthoDB" id="3265369at2759"/>
<dbReference type="EMBL" id="KI925462">
    <property type="protein sequence ID" value="ETW78001.1"/>
    <property type="molecule type" value="Genomic_DNA"/>
</dbReference>
<feature type="region of interest" description="Disordered" evidence="1">
    <location>
        <begin position="1"/>
        <end position="165"/>
    </location>
</feature>
<organism evidence="2 3">
    <name type="scientific">Heterobasidion irregulare (strain TC 32-1)</name>
    <dbReference type="NCBI Taxonomy" id="747525"/>
    <lineage>
        <taxon>Eukaryota</taxon>
        <taxon>Fungi</taxon>
        <taxon>Dikarya</taxon>
        <taxon>Basidiomycota</taxon>
        <taxon>Agaricomycotina</taxon>
        <taxon>Agaricomycetes</taxon>
        <taxon>Russulales</taxon>
        <taxon>Bondarzewiaceae</taxon>
        <taxon>Heterobasidion</taxon>
        <taxon>Heterobasidion annosum species complex</taxon>
    </lineage>
</organism>
<reference evidence="2 3" key="1">
    <citation type="journal article" date="2012" name="New Phytol.">
        <title>Insight into trade-off between wood decay and parasitism from the genome of a fungal forest pathogen.</title>
        <authorList>
            <person name="Olson A."/>
            <person name="Aerts A."/>
            <person name="Asiegbu F."/>
            <person name="Belbahri L."/>
            <person name="Bouzid O."/>
            <person name="Broberg A."/>
            <person name="Canback B."/>
            <person name="Coutinho P.M."/>
            <person name="Cullen D."/>
            <person name="Dalman K."/>
            <person name="Deflorio G."/>
            <person name="van Diepen L.T."/>
            <person name="Dunand C."/>
            <person name="Duplessis S."/>
            <person name="Durling M."/>
            <person name="Gonthier P."/>
            <person name="Grimwood J."/>
            <person name="Fossdal C.G."/>
            <person name="Hansson D."/>
            <person name="Henrissat B."/>
            <person name="Hietala A."/>
            <person name="Himmelstrand K."/>
            <person name="Hoffmeister D."/>
            <person name="Hogberg N."/>
            <person name="James T.Y."/>
            <person name="Karlsson M."/>
            <person name="Kohler A."/>
            <person name="Kues U."/>
            <person name="Lee Y.H."/>
            <person name="Lin Y.C."/>
            <person name="Lind M."/>
            <person name="Lindquist E."/>
            <person name="Lombard V."/>
            <person name="Lucas S."/>
            <person name="Lunden K."/>
            <person name="Morin E."/>
            <person name="Murat C."/>
            <person name="Park J."/>
            <person name="Raffaello T."/>
            <person name="Rouze P."/>
            <person name="Salamov A."/>
            <person name="Schmutz J."/>
            <person name="Solheim H."/>
            <person name="Stahlberg J."/>
            <person name="Velez H."/>
            <person name="de Vries R.P."/>
            <person name="Wiebenga A."/>
            <person name="Woodward S."/>
            <person name="Yakovlev I."/>
            <person name="Garbelotto M."/>
            <person name="Martin F."/>
            <person name="Grigoriev I.V."/>
            <person name="Stenlid J."/>
        </authorList>
    </citation>
    <scope>NUCLEOTIDE SEQUENCE [LARGE SCALE GENOMIC DNA]</scope>
    <source>
        <strain evidence="2 3">TC 32-1</strain>
    </source>
</reference>
<accession>W4JYQ8</accession>
<name>W4JYQ8_HETIT</name>
<sequence>MAVTRSFTVFRDEPSESSTKPKKASVDVLSPADTPSTNVVPTSLTTSEKENLHPVTGLRTTYASDAQTKKRKNSVLATKLFVPPTSKKQKEFRDPESKPEAKKRKVSSATAKTKSASSRKDGKVSSRKNASATSSKRRVAEMPKVDEEEEVEAVEEQKADVEGETVNQASIDAKCYDLTVSPLADVSKAYDEVALSGASGVSAIKSDDKIVEATSLRTKPCAATISPKKSSSKAHQVMTTPERRSIYANFTFSSPSPSSKRFARSRAGSVDMFGDIEFKPT</sequence>
<dbReference type="AlphaFoldDB" id="W4JYQ8"/>
<feature type="compositionally biased region" description="Polar residues" evidence="1">
    <location>
        <begin position="33"/>
        <end position="46"/>
    </location>
</feature>
<evidence type="ECO:0000313" key="2">
    <source>
        <dbReference type="EMBL" id="ETW78001.1"/>
    </source>
</evidence>
<evidence type="ECO:0000313" key="3">
    <source>
        <dbReference type="Proteomes" id="UP000030671"/>
    </source>
</evidence>
<keyword evidence="3" id="KW-1185">Reference proteome</keyword>
<protein>
    <submittedName>
        <fullName evidence="2">Uncharacterized protein</fullName>
    </submittedName>
</protein>
<proteinExistence type="predicted"/>
<dbReference type="eggNOG" id="ENOG502ST8Q">
    <property type="taxonomic scope" value="Eukaryota"/>
</dbReference>
<dbReference type="HOGENOM" id="CLU_1023685_0_0_1"/>
<feature type="compositionally biased region" description="Low complexity" evidence="1">
    <location>
        <begin position="107"/>
        <end position="116"/>
    </location>
</feature>
<dbReference type="GeneID" id="20672346"/>
<feature type="compositionally biased region" description="Basic and acidic residues" evidence="1">
    <location>
        <begin position="88"/>
        <end position="100"/>
    </location>
</feature>
<dbReference type="KEGG" id="hir:HETIRDRAFT_388079"/>
<dbReference type="InParanoid" id="W4JYQ8"/>
<dbReference type="RefSeq" id="XP_009550007.1">
    <property type="nucleotide sequence ID" value="XM_009551712.1"/>
</dbReference>
<dbReference type="STRING" id="747525.W4JYQ8"/>
<dbReference type="Proteomes" id="UP000030671">
    <property type="component" value="Unassembled WGS sequence"/>
</dbReference>
<gene>
    <name evidence="2" type="ORF">HETIRDRAFT_388079</name>
</gene>
<evidence type="ECO:0000256" key="1">
    <source>
        <dbReference type="SAM" id="MobiDB-lite"/>
    </source>
</evidence>